<dbReference type="PATRIC" id="fig|1230338.3.peg.1341"/>
<dbReference type="eggNOG" id="COG0778">
    <property type="taxonomic scope" value="Bacteria"/>
</dbReference>
<dbReference type="PANTHER" id="PTHR43673:SF10">
    <property type="entry name" value="NADH DEHYDROGENASE_NAD(P)H NITROREDUCTASE XCC3605-RELATED"/>
    <property type="match status" value="1"/>
</dbReference>
<dbReference type="InterPro" id="IPR000415">
    <property type="entry name" value="Nitroreductase-like"/>
</dbReference>
<dbReference type="PANTHER" id="PTHR43673">
    <property type="entry name" value="NAD(P)H NITROREDUCTASE YDGI-RELATED"/>
    <property type="match status" value="1"/>
</dbReference>
<organism evidence="4 5">
    <name type="scientific">Moraxella macacae 0408225</name>
    <dbReference type="NCBI Taxonomy" id="1230338"/>
    <lineage>
        <taxon>Bacteria</taxon>
        <taxon>Pseudomonadati</taxon>
        <taxon>Pseudomonadota</taxon>
        <taxon>Gammaproteobacteria</taxon>
        <taxon>Moraxellales</taxon>
        <taxon>Moraxellaceae</taxon>
        <taxon>Moraxella</taxon>
    </lineage>
</organism>
<reference evidence="4 5" key="1">
    <citation type="journal article" date="2013" name="Genome Announc.">
        <title>Genome Sequence of Moraxella macacae 0408225, a Novel Bacterial Species Isolated from a Cynomolgus Macaque with Epistaxis.</title>
        <authorList>
            <person name="Ladner J.T."/>
            <person name="Whitehouse C.A."/>
            <person name="Koroleva G.I."/>
            <person name="Palacios G.F."/>
        </authorList>
    </citation>
    <scope>NUCLEOTIDE SEQUENCE [LARGE SCALE GENOMIC DNA]</scope>
    <source>
        <strain evidence="4 5">0408225</strain>
    </source>
</reference>
<comment type="similarity">
    <text evidence="1">Belongs to the nitroreductase family.</text>
</comment>
<keyword evidence="5" id="KW-1185">Reference proteome</keyword>
<dbReference type="SUPFAM" id="SSF55469">
    <property type="entry name" value="FMN-dependent nitroreductase-like"/>
    <property type="match status" value="1"/>
</dbReference>
<dbReference type="Gene3D" id="3.40.109.10">
    <property type="entry name" value="NADH Oxidase"/>
    <property type="match status" value="1"/>
</dbReference>
<protein>
    <submittedName>
        <fullName evidence="4">Nitroreductase</fullName>
    </submittedName>
</protein>
<gene>
    <name evidence="4" type="ORF">MOMA_06281</name>
</gene>
<dbReference type="STRING" id="1230338.MOMA_06281"/>
<dbReference type="Pfam" id="PF00881">
    <property type="entry name" value="Nitroreductase"/>
    <property type="match status" value="1"/>
</dbReference>
<proteinExistence type="inferred from homology"/>
<dbReference type="InterPro" id="IPR029479">
    <property type="entry name" value="Nitroreductase"/>
</dbReference>
<feature type="domain" description="Nitroreductase" evidence="3">
    <location>
        <begin position="15"/>
        <end position="217"/>
    </location>
</feature>
<dbReference type="OrthoDB" id="9784375at2"/>
<dbReference type="EMBL" id="ANIN01000002">
    <property type="protein sequence ID" value="ELA08146.1"/>
    <property type="molecule type" value="Genomic_DNA"/>
</dbReference>
<dbReference type="Proteomes" id="UP000023795">
    <property type="component" value="Unassembled WGS sequence"/>
</dbReference>
<evidence type="ECO:0000256" key="1">
    <source>
        <dbReference type="ARBA" id="ARBA00007118"/>
    </source>
</evidence>
<evidence type="ECO:0000313" key="4">
    <source>
        <dbReference type="EMBL" id="ELA08146.1"/>
    </source>
</evidence>
<keyword evidence="2" id="KW-0560">Oxidoreductase</keyword>
<evidence type="ECO:0000259" key="3">
    <source>
        <dbReference type="Pfam" id="PF00881"/>
    </source>
</evidence>
<accession>L2F5V6</accession>
<comment type="caution">
    <text evidence="4">The sequence shown here is derived from an EMBL/GenBank/DDBJ whole genome shotgun (WGS) entry which is preliminary data.</text>
</comment>
<dbReference type="RefSeq" id="WP_009501668.1">
    <property type="nucleotide sequence ID" value="NZ_ANIN01000002.1"/>
</dbReference>
<evidence type="ECO:0000313" key="5">
    <source>
        <dbReference type="Proteomes" id="UP000023795"/>
    </source>
</evidence>
<name>L2F5V6_9GAMM</name>
<dbReference type="GO" id="GO:0016491">
    <property type="term" value="F:oxidoreductase activity"/>
    <property type="evidence" value="ECO:0007669"/>
    <property type="project" value="UniProtKB-KW"/>
</dbReference>
<sequence>MKITDPTQVNFYDVITSRRSVRRFTDTPIPNEVIDACLDMAMLAPNSSNLQPWAFYVIETPHVHQKVVKYCMNQNAARTAKCLIVCVARGDTWRQNSQDNIKYYPVKPVPKAVKNYYGKLMPFGFSLGKFNAFVPAKWALTQAVRQVRGAFIDPMYSQADVKNWALISTSLACQNLMLAFRSFGFDTCPMGGFDEGKLKKLLKLNEHQYVCMVLAVGERDSSGIYSEQYRFDKKRFVIKV</sequence>
<evidence type="ECO:0000256" key="2">
    <source>
        <dbReference type="ARBA" id="ARBA00023002"/>
    </source>
</evidence>
<dbReference type="AlphaFoldDB" id="L2F5V6"/>